<dbReference type="Proteomes" id="UP001139477">
    <property type="component" value="Unassembled WGS sequence"/>
</dbReference>
<evidence type="ECO:0000256" key="1">
    <source>
        <dbReference type="SAM" id="Coils"/>
    </source>
</evidence>
<dbReference type="Pfam" id="PF19353">
    <property type="entry name" value="DUF5930"/>
    <property type="match status" value="1"/>
</dbReference>
<feature type="domain" description="DUF5930" evidence="4">
    <location>
        <begin position="13"/>
        <end position="327"/>
    </location>
</feature>
<feature type="domain" description="M23ase beta-sheet core" evidence="3">
    <location>
        <begin position="338"/>
        <end position="433"/>
    </location>
</feature>
<dbReference type="InterPro" id="IPR011055">
    <property type="entry name" value="Dup_hybrid_motif"/>
</dbReference>
<dbReference type="Gene3D" id="2.70.70.10">
    <property type="entry name" value="Glucose Permease (Domain IIA)"/>
    <property type="match status" value="1"/>
</dbReference>
<evidence type="ECO:0000313" key="6">
    <source>
        <dbReference type="Proteomes" id="UP001139477"/>
    </source>
</evidence>
<organism evidence="5 6">
    <name type="scientific">Limimaricola litoreus</name>
    <dbReference type="NCBI Taxonomy" id="2955316"/>
    <lineage>
        <taxon>Bacteria</taxon>
        <taxon>Pseudomonadati</taxon>
        <taxon>Pseudomonadota</taxon>
        <taxon>Alphaproteobacteria</taxon>
        <taxon>Rhodobacterales</taxon>
        <taxon>Paracoccaceae</taxon>
        <taxon>Limimaricola</taxon>
    </lineage>
</organism>
<comment type="caution">
    <text evidence="5">The sequence shown here is derived from an EMBL/GenBank/DDBJ whole genome shotgun (WGS) entry which is preliminary data.</text>
</comment>
<keyword evidence="2" id="KW-0812">Transmembrane</keyword>
<reference evidence="5" key="1">
    <citation type="submission" date="2022-06" db="EMBL/GenBank/DDBJ databases">
        <title>Limimaricola sediminis sp. nov., isolated from an intertidal sediment.</title>
        <authorList>
            <person name="Shao X."/>
        </authorList>
    </citation>
    <scope>NUCLEOTIDE SEQUENCE</scope>
    <source>
        <strain evidence="5">ASW11-118</strain>
    </source>
</reference>
<evidence type="ECO:0000259" key="3">
    <source>
        <dbReference type="Pfam" id="PF01551"/>
    </source>
</evidence>
<dbReference type="InterPro" id="IPR050570">
    <property type="entry name" value="Cell_wall_metabolism_enzyme"/>
</dbReference>
<keyword evidence="1" id="KW-0175">Coiled coil</keyword>
<dbReference type="PANTHER" id="PTHR21666:SF270">
    <property type="entry name" value="MUREIN HYDROLASE ACTIVATOR ENVC"/>
    <property type="match status" value="1"/>
</dbReference>
<keyword evidence="6" id="KW-1185">Reference proteome</keyword>
<accession>A0A9X2FT19</accession>
<feature type="coiled-coil region" evidence="1">
    <location>
        <begin position="144"/>
        <end position="171"/>
    </location>
</feature>
<sequence>MVAASWGEPLTSQPMKRVYAAFERRVPERRLFIKSENHTRFVRLGVRAQLLAWTAGGMFVAWAILVTAILLIDSIGAGSYRDQAARDLNIYEGRLNALSDERDLRRKEAGAAQERFVAALEQISALQSELLTSTERHRELDTGLRALQATLRKTMSDRKEAEERLATLQASEAGDVVQASDASIGAIDLLANALAETAAERDQIATEAIDASVVTEKFDLELRLMKERNNEILGQLEDALTVPVEPLDDMFRAADLEPEQLMRDVHQDHSQKSASLTQIQMSTMGAADLADETLRANRILDQLDRINHYRLAVERIPFAMPVQASFRYTSGFGPRWGRMHKGLDMAGPVGTPIYSTADGVVTYAGWQSGYGRIIKVQHEFGIETRYPHLNKIRVKVGQKVSRGEQIGDMGSSGRSTGPHLHYEIRVKGEAVDPMIYIRAAQNTL</sequence>
<evidence type="ECO:0000256" key="2">
    <source>
        <dbReference type="SAM" id="Phobius"/>
    </source>
</evidence>
<dbReference type="GO" id="GO:0004222">
    <property type="term" value="F:metalloendopeptidase activity"/>
    <property type="evidence" value="ECO:0007669"/>
    <property type="project" value="TreeGrafter"/>
</dbReference>
<dbReference type="CDD" id="cd12797">
    <property type="entry name" value="M23_peptidase"/>
    <property type="match status" value="1"/>
</dbReference>
<keyword evidence="2" id="KW-1133">Transmembrane helix</keyword>
<protein>
    <submittedName>
        <fullName evidence="5">DUF5930 domain-containing protein</fullName>
    </submittedName>
</protein>
<gene>
    <name evidence="5" type="ORF">NHG85_19540</name>
</gene>
<dbReference type="RefSeq" id="WP_253335417.1">
    <property type="nucleotide sequence ID" value="NZ_JAMYXC010000327.1"/>
</dbReference>
<evidence type="ECO:0000313" key="5">
    <source>
        <dbReference type="EMBL" id="MCP1170702.1"/>
    </source>
</evidence>
<name>A0A9X2FT19_9RHOB</name>
<proteinExistence type="predicted"/>
<dbReference type="AlphaFoldDB" id="A0A9X2FT19"/>
<dbReference type="FunFam" id="2.70.70.10:FF:000006">
    <property type="entry name" value="M23 family peptidase"/>
    <property type="match status" value="1"/>
</dbReference>
<feature type="transmembrane region" description="Helical" evidence="2">
    <location>
        <begin position="50"/>
        <end position="72"/>
    </location>
</feature>
<dbReference type="Pfam" id="PF01551">
    <property type="entry name" value="Peptidase_M23"/>
    <property type="match status" value="1"/>
</dbReference>
<dbReference type="SUPFAM" id="SSF51261">
    <property type="entry name" value="Duplicated hybrid motif"/>
    <property type="match status" value="1"/>
</dbReference>
<dbReference type="InterPro" id="IPR016047">
    <property type="entry name" value="M23ase_b-sheet_dom"/>
</dbReference>
<evidence type="ECO:0000259" key="4">
    <source>
        <dbReference type="Pfam" id="PF19353"/>
    </source>
</evidence>
<dbReference type="PANTHER" id="PTHR21666">
    <property type="entry name" value="PEPTIDASE-RELATED"/>
    <property type="match status" value="1"/>
</dbReference>
<dbReference type="InterPro" id="IPR045974">
    <property type="entry name" value="DUF5930"/>
</dbReference>
<keyword evidence="2" id="KW-0472">Membrane</keyword>
<dbReference type="EMBL" id="JAMYXC010000327">
    <property type="protein sequence ID" value="MCP1170702.1"/>
    <property type="molecule type" value="Genomic_DNA"/>
</dbReference>